<dbReference type="Proteomes" id="UP000063229">
    <property type="component" value="Chromosome"/>
</dbReference>
<dbReference type="AlphaFoldDB" id="A0A0X1T4R7"/>
<dbReference type="InterPro" id="IPR011008">
    <property type="entry name" value="Dimeric_a/b-barrel"/>
</dbReference>
<accession>A0A0X1T4R7</accession>
<proteinExistence type="predicted"/>
<sequence length="108" mass="12432">MIVEWRIYHCAPGRLPALHERFTKTTLGFFEKYGIEQVGFWTTLAGPTNQALSYLLKWASLAEREAKWNAFQADPEWIAKRSQSEAQGIIVERIENQFLAPTAYSALR</sequence>
<gene>
    <name evidence="1" type="ORF">AWM79_17625</name>
</gene>
<dbReference type="KEGG" id="pagb:AWM79_17625"/>
<protein>
    <submittedName>
        <fullName evidence="1">NIPSNAP family containing protein</fullName>
    </submittedName>
</protein>
<name>A0A0X1T4R7_PSEAA</name>
<dbReference type="Gene3D" id="3.30.70.100">
    <property type="match status" value="1"/>
</dbReference>
<organism evidence="1 2">
    <name type="scientific">Pseudomonas agarici</name>
    <dbReference type="NCBI Taxonomy" id="46677"/>
    <lineage>
        <taxon>Bacteria</taxon>
        <taxon>Pseudomonadati</taxon>
        <taxon>Pseudomonadota</taxon>
        <taxon>Gammaproteobacteria</taxon>
        <taxon>Pseudomonadales</taxon>
        <taxon>Pseudomonadaceae</taxon>
        <taxon>Pseudomonas</taxon>
    </lineage>
</organism>
<dbReference type="InterPro" id="IPR012577">
    <property type="entry name" value="NIPSNAP"/>
</dbReference>
<keyword evidence="2" id="KW-1185">Reference proteome</keyword>
<dbReference type="RefSeq" id="WP_060783406.1">
    <property type="nucleotide sequence ID" value="NZ_CP014135.1"/>
</dbReference>
<reference evidence="2" key="1">
    <citation type="submission" date="2016-01" db="EMBL/GenBank/DDBJ databases">
        <authorList>
            <person name="Storey N.H."/>
            <person name="Neuman B.W."/>
        </authorList>
    </citation>
    <scope>NUCLEOTIDE SEQUENCE [LARGE SCALE GENOMIC DNA]</scope>
    <source>
        <strain evidence="2">NCPPB 2472</strain>
    </source>
</reference>
<dbReference type="EMBL" id="CP014135">
    <property type="protein sequence ID" value="AMB87021.1"/>
    <property type="molecule type" value="Genomic_DNA"/>
</dbReference>
<dbReference type="SUPFAM" id="SSF54909">
    <property type="entry name" value="Dimeric alpha+beta barrel"/>
    <property type="match status" value="1"/>
</dbReference>
<dbReference type="STRING" id="46677.AWM79_17625"/>
<evidence type="ECO:0000313" key="1">
    <source>
        <dbReference type="EMBL" id="AMB87021.1"/>
    </source>
</evidence>
<dbReference type="Pfam" id="PF07978">
    <property type="entry name" value="NIPSNAP"/>
    <property type="match status" value="1"/>
</dbReference>
<evidence type="ECO:0000313" key="2">
    <source>
        <dbReference type="Proteomes" id="UP000063229"/>
    </source>
</evidence>